<dbReference type="PANTHER" id="PTHR48112:SF22">
    <property type="entry name" value="MITOCHONDRIAL TRANSCRIPTION FACTOR A, ISOFORM B"/>
    <property type="match status" value="1"/>
</dbReference>
<organism evidence="5 6">
    <name type="scientific">Metschnikowia bicuspidata var. bicuspidata NRRL YB-4993</name>
    <dbReference type="NCBI Taxonomy" id="869754"/>
    <lineage>
        <taxon>Eukaryota</taxon>
        <taxon>Fungi</taxon>
        <taxon>Dikarya</taxon>
        <taxon>Ascomycota</taxon>
        <taxon>Saccharomycotina</taxon>
        <taxon>Pichiomycetes</taxon>
        <taxon>Metschnikowiaceae</taxon>
        <taxon>Metschnikowia</taxon>
    </lineage>
</organism>
<dbReference type="RefSeq" id="XP_018712038.1">
    <property type="nucleotide sequence ID" value="XM_018854806.1"/>
</dbReference>
<feature type="domain" description="HMG box" evidence="4">
    <location>
        <begin position="165"/>
        <end position="238"/>
    </location>
</feature>
<feature type="compositionally biased region" description="Polar residues" evidence="3">
    <location>
        <begin position="127"/>
        <end position="142"/>
    </location>
</feature>
<feature type="DNA-binding region" description="HMG box" evidence="2">
    <location>
        <begin position="165"/>
        <end position="238"/>
    </location>
</feature>
<dbReference type="SMART" id="SM00398">
    <property type="entry name" value="HMG"/>
    <property type="match status" value="1"/>
</dbReference>
<keyword evidence="2" id="KW-0539">Nucleus</keyword>
<dbReference type="PANTHER" id="PTHR48112">
    <property type="entry name" value="HIGH MOBILITY GROUP PROTEIN DSP1"/>
    <property type="match status" value="1"/>
</dbReference>
<dbReference type="GeneID" id="30027782"/>
<comment type="caution">
    <text evidence="5">The sequence shown here is derived from an EMBL/GenBank/DDBJ whole genome shotgun (WGS) entry which is preliminary data.</text>
</comment>
<evidence type="ECO:0000313" key="5">
    <source>
        <dbReference type="EMBL" id="OBA21528.1"/>
    </source>
</evidence>
<proteinExistence type="predicted"/>
<dbReference type="EMBL" id="LXTC01000003">
    <property type="protein sequence ID" value="OBA21528.1"/>
    <property type="molecule type" value="Genomic_DNA"/>
</dbReference>
<reference evidence="5 6" key="1">
    <citation type="submission" date="2016-05" db="EMBL/GenBank/DDBJ databases">
        <title>Comparative genomics of biotechnologically important yeasts.</title>
        <authorList>
            <consortium name="DOE Joint Genome Institute"/>
            <person name="Riley R."/>
            <person name="Haridas S."/>
            <person name="Wolfe K.H."/>
            <person name="Lopes M.R."/>
            <person name="Hittinger C.T."/>
            <person name="Goker M."/>
            <person name="Salamov A."/>
            <person name="Wisecaver J."/>
            <person name="Long T.M."/>
            <person name="Aerts A.L."/>
            <person name="Barry K."/>
            <person name="Choi C."/>
            <person name="Clum A."/>
            <person name="Coughlan A.Y."/>
            <person name="Deshpande S."/>
            <person name="Douglass A.P."/>
            <person name="Hanson S.J."/>
            <person name="Klenk H.-P."/>
            <person name="LaButti K."/>
            <person name="Lapidus A."/>
            <person name="Lindquist E."/>
            <person name="Lipzen A."/>
            <person name="Meier-kolthoff J.P."/>
            <person name="Ohm R.A."/>
            <person name="Otillar R.P."/>
            <person name="Pangilinan J."/>
            <person name="Peng Y."/>
            <person name="Rokas A."/>
            <person name="Rosa C.A."/>
            <person name="Scheuner C."/>
            <person name="Sibirny A.A."/>
            <person name="Slot J.C."/>
            <person name="Stielow J.B."/>
            <person name="Sun H."/>
            <person name="Kurtzman C.P."/>
            <person name="Blackwell M."/>
            <person name="Grigoriev I.V."/>
            <person name="Jeffries T.W."/>
        </authorList>
    </citation>
    <scope>NUCLEOTIDE SEQUENCE [LARGE SCALE GENOMIC DNA]</scope>
    <source>
        <strain evidence="5 6">NRRL YB-4993</strain>
    </source>
</reference>
<dbReference type="InterPro" id="IPR050342">
    <property type="entry name" value="HMGB"/>
</dbReference>
<feature type="region of interest" description="Disordered" evidence="3">
    <location>
        <begin position="76"/>
        <end position="170"/>
    </location>
</feature>
<name>A0A1A0HC99_9ASCO</name>
<protein>
    <recommendedName>
        <fullName evidence="4">HMG box domain-containing protein</fullName>
    </recommendedName>
</protein>
<dbReference type="Pfam" id="PF00505">
    <property type="entry name" value="HMG_box"/>
    <property type="match status" value="1"/>
</dbReference>
<dbReference type="GO" id="GO:0005634">
    <property type="term" value="C:nucleus"/>
    <property type="evidence" value="ECO:0007669"/>
    <property type="project" value="UniProtKB-UniRule"/>
</dbReference>
<evidence type="ECO:0000313" key="6">
    <source>
        <dbReference type="Proteomes" id="UP000092555"/>
    </source>
</evidence>
<dbReference type="InterPro" id="IPR009071">
    <property type="entry name" value="HMG_box_dom"/>
</dbReference>
<dbReference type="InterPro" id="IPR036910">
    <property type="entry name" value="HMG_box_dom_sf"/>
</dbReference>
<gene>
    <name evidence="5" type="ORF">METBIDRAFT_187358</name>
</gene>
<dbReference type="OrthoDB" id="5550281at2759"/>
<dbReference type="AlphaFoldDB" id="A0A1A0HC99"/>
<sequence length="279" mass="29858">MSTPKSAAASEESYQNAKSSLVSSLVELSTAATQTATAALNFYKYAGTNGADAATASASLKTLSETVLAAANAASMTLANGSAPEPKRTIAKPQKKKEAAPAAAPASAPAPAPAPASVSAPSSASSDVTADTTMSDVLSTTDPALLKQGLEKPKKKRAEKDPNAPKKPVTSYLRFNLAERQRLKKERGESGQPTLQATELNQIIADRWATLDDVAKLELQRAYEADYEVYKKNVEDYKTKKLTELASLHPSRLHPSQLRKNQLHLSQLHKNQHPLNQRL</sequence>
<evidence type="ECO:0000256" key="3">
    <source>
        <dbReference type="SAM" id="MobiDB-lite"/>
    </source>
</evidence>
<evidence type="ECO:0000256" key="2">
    <source>
        <dbReference type="PROSITE-ProRule" id="PRU00267"/>
    </source>
</evidence>
<dbReference type="GO" id="GO:0003677">
    <property type="term" value="F:DNA binding"/>
    <property type="evidence" value="ECO:0007669"/>
    <property type="project" value="UniProtKB-UniRule"/>
</dbReference>
<feature type="compositionally biased region" description="Low complexity" evidence="3">
    <location>
        <begin position="115"/>
        <end position="126"/>
    </location>
</feature>
<dbReference type="STRING" id="869754.A0A1A0HC99"/>
<dbReference type="Proteomes" id="UP000092555">
    <property type="component" value="Unassembled WGS sequence"/>
</dbReference>
<evidence type="ECO:0000259" key="4">
    <source>
        <dbReference type="PROSITE" id="PS50118"/>
    </source>
</evidence>
<keyword evidence="6" id="KW-1185">Reference proteome</keyword>
<evidence type="ECO:0000256" key="1">
    <source>
        <dbReference type="ARBA" id="ARBA00023125"/>
    </source>
</evidence>
<dbReference type="Gene3D" id="1.10.30.10">
    <property type="entry name" value="High mobility group box domain"/>
    <property type="match status" value="1"/>
</dbReference>
<dbReference type="PROSITE" id="PS50118">
    <property type="entry name" value="HMG_BOX_2"/>
    <property type="match status" value="1"/>
</dbReference>
<accession>A0A1A0HC99</accession>
<dbReference type="SUPFAM" id="SSF47095">
    <property type="entry name" value="HMG-box"/>
    <property type="match status" value="1"/>
</dbReference>
<keyword evidence="1 2" id="KW-0238">DNA-binding</keyword>